<dbReference type="Pfam" id="PF16127">
    <property type="entry name" value="DUF4839"/>
    <property type="match status" value="1"/>
</dbReference>
<gene>
    <name evidence="2" type="ORF">J5A53_02655</name>
</gene>
<protein>
    <submittedName>
        <fullName evidence="2">DUF4839 domain-containing protein</fullName>
    </submittedName>
</protein>
<accession>A0AB37HWE4</accession>
<reference evidence="2" key="1">
    <citation type="submission" date="2021-03" db="EMBL/GenBank/DDBJ databases">
        <title>Human Oral Microbial Genomes.</title>
        <authorList>
            <person name="Johnston C.D."/>
            <person name="Chen T."/>
            <person name="Dewhirst F.E."/>
        </authorList>
    </citation>
    <scope>NUCLEOTIDE SEQUENCE</scope>
    <source>
        <strain evidence="2">F0714</strain>
    </source>
</reference>
<dbReference type="Proteomes" id="UP000677180">
    <property type="component" value="Chromosome"/>
</dbReference>
<proteinExistence type="predicted"/>
<organism evidence="2 3">
    <name type="scientific">Arachnia propionica</name>
    <dbReference type="NCBI Taxonomy" id="1750"/>
    <lineage>
        <taxon>Bacteria</taxon>
        <taxon>Bacillati</taxon>
        <taxon>Actinomycetota</taxon>
        <taxon>Actinomycetes</taxon>
        <taxon>Propionibacteriales</taxon>
        <taxon>Propionibacteriaceae</taxon>
        <taxon>Arachnia</taxon>
    </lineage>
</organism>
<dbReference type="InterPro" id="IPR032290">
    <property type="entry name" value="DUF4839"/>
</dbReference>
<evidence type="ECO:0000313" key="3">
    <source>
        <dbReference type="Proteomes" id="UP000677180"/>
    </source>
</evidence>
<name>A0AB37HWE4_9ACTN</name>
<evidence type="ECO:0000313" key="2">
    <source>
        <dbReference type="EMBL" id="QUC11620.1"/>
    </source>
</evidence>
<feature type="compositionally biased region" description="Low complexity" evidence="1">
    <location>
        <begin position="128"/>
        <end position="156"/>
    </location>
</feature>
<dbReference type="EMBL" id="CP072385">
    <property type="protein sequence ID" value="QUC11620.1"/>
    <property type="molecule type" value="Genomic_DNA"/>
</dbReference>
<dbReference type="AlphaFoldDB" id="A0AB37HWE4"/>
<sequence length="289" mass="30638">MLARPPYPGLSRVTAIVVALLIVFPIAACGGSGVPGRVGPPLSASEAKGKKYQDVVTRFENAGFTNVTTEAVADLVIGLFAGDGEVKEVSIAGDSDYTKNEKFAPDAPVVIRYHTFPAKESATPEAAETPTDQPSPSSSPQSSTPPTSEEVPSAPEATSTPGNLTVENNSDLVALLSLKDPADPSVAAFASKYQGRIIEFDGCVVAVSQHGSTKTRFDYLLYAGNYDPDSAVGPNFQFSDINYYDFHFPADNSPGSVPVGTNLRIIAEVGKYDSKTNLFQLRPVKTNMR</sequence>
<dbReference type="RefSeq" id="WP_051015058.1">
    <property type="nucleotide sequence ID" value="NZ_CP072385.1"/>
</dbReference>
<feature type="region of interest" description="Disordered" evidence="1">
    <location>
        <begin position="119"/>
        <end position="166"/>
    </location>
</feature>
<feature type="compositionally biased region" description="Polar residues" evidence="1">
    <location>
        <begin position="157"/>
        <end position="166"/>
    </location>
</feature>
<evidence type="ECO:0000256" key="1">
    <source>
        <dbReference type="SAM" id="MobiDB-lite"/>
    </source>
</evidence>